<protein>
    <submittedName>
        <fullName evidence="1">ABC transporter substrate-binding protein</fullName>
    </submittedName>
</protein>
<evidence type="ECO:0000313" key="1">
    <source>
        <dbReference type="EMBL" id="MCM2563667.1"/>
    </source>
</evidence>
<dbReference type="Proteomes" id="UP001203036">
    <property type="component" value="Unassembled WGS sequence"/>
</dbReference>
<reference evidence="1" key="1">
    <citation type="submission" date="2022-06" db="EMBL/GenBank/DDBJ databases">
        <title>Lutimaribacter sp. EGI FJ00013, a novel bacterium isolated from a salt lake sediment enrichment.</title>
        <authorList>
            <person name="Gao L."/>
            <person name="Fang B.-Z."/>
            <person name="Li W.-J."/>
        </authorList>
    </citation>
    <scope>NUCLEOTIDE SEQUENCE</scope>
    <source>
        <strain evidence="1">EGI FJ00013</strain>
    </source>
</reference>
<proteinExistence type="predicted"/>
<organism evidence="1 2">
    <name type="scientific">Lutimaribacter degradans</name>
    <dbReference type="NCBI Taxonomy" id="2945989"/>
    <lineage>
        <taxon>Bacteria</taxon>
        <taxon>Pseudomonadati</taxon>
        <taxon>Pseudomonadota</taxon>
        <taxon>Alphaproteobacteria</taxon>
        <taxon>Rhodobacterales</taxon>
        <taxon>Roseobacteraceae</taxon>
        <taxon>Lutimaribacter</taxon>
    </lineage>
</organism>
<evidence type="ECO:0000313" key="2">
    <source>
        <dbReference type="Proteomes" id="UP001203036"/>
    </source>
</evidence>
<dbReference type="EMBL" id="JAMQGO010000015">
    <property type="protein sequence ID" value="MCM2563667.1"/>
    <property type="molecule type" value="Genomic_DNA"/>
</dbReference>
<gene>
    <name evidence="1" type="ORF">M8744_16045</name>
</gene>
<name>A0ACC6A040_9RHOB</name>
<comment type="caution">
    <text evidence="1">The sequence shown here is derived from an EMBL/GenBank/DDBJ whole genome shotgun (WGS) entry which is preliminary data.</text>
</comment>
<accession>A0ACC6A040</accession>
<keyword evidence="2" id="KW-1185">Reference proteome</keyword>
<sequence>MRGDCTSRSEERGAWYRCSSAFFHLFFWLFVSTAALSGQTALADPIRIGGVEYLGDLPTFIAERDGHFARHHADVEVIFSGSGRENLRRLRAGEIDFALMAMTPLVFDALANPVRDGPDSPVILANLSHARPVVHLMLLDVGDVPMDEALRGRTIGVPHGSNADYVLHVIARIAGISESDYSLLDIDPEEMGDALASGRIDAVSVWDPWAGQLRNRFGDRLKEQPDTGRYVSRWLLVTRRETAETDPGHTQDILRAYRDAVVWIQANPEAAFSAHAARISGANSTQRNGEVDLLFDVTLDWSLIASYQQQLVWALTDTRTNDREVPSFMDMVAPAPLAAIAPEAVTIPYIPKDSGRQDK</sequence>